<evidence type="ECO:0000256" key="1">
    <source>
        <dbReference type="SAM" id="MobiDB-lite"/>
    </source>
</evidence>
<dbReference type="Proteomes" id="UP001302812">
    <property type="component" value="Unassembled WGS sequence"/>
</dbReference>
<feature type="region of interest" description="Disordered" evidence="1">
    <location>
        <begin position="79"/>
        <end position="99"/>
    </location>
</feature>
<dbReference type="EMBL" id="MU853342">
    <property type="protein sequence ID" value="KAK4112421.1"/>
    <property type="molecule type" value="Genomic_DNA"/>
</dbReference>
<protein>
    <submittedName>
        <fullName evidence="2">Uncharacterized protein</fullName>
    </submittedName>
</protein>
<evidence type="ECO:0000313" key="3">
    <source>
        <dbReference type="Proteomes" id="UP001302812"/>
    </source>
</evidence>
<organism evidence="2 3">
    <name type="scientific">Canariomyces notabilis</name>
    <dbReference type="NCBI Taxonomy" id="2074819"/>
    <lineage>
        <taxon>Eukaryota</taxon>
        <taxon>Fungi</taxon>
        <taxon>Dikarya</taxon>
        <taxon>Ascomycota</taxon>
        <taxon>Pezizomycotina</taxon>
        <taxon>Sordariomycetes</taxon>
        <taxon>Sordariomycetidae</taxon>
        <taxon>Sordariales</taxon>
        <taxon>Chaetomiaceae</taxon>
        <taxon>Canariomyces</taxon>
    </lineage>
</organism>
<reference evidence="2" key="2">
    <citation type="submission" date="2023-05" db="EMBL/GenBank/DDBJ databases">
        <authorList>
            <consortium name="Lawrence Berkeley National Laboratory"/>
            <person name="Steindorff A."/>
            <person name="Hensen N."/>
            <person name="Bonometti L."/>
            <person name="Westerberg I."/>
            <person name="Brannstrom I.O."/>
            <person name="Guillou S."/>
            <person name="Cros-Aarteil S."/>
            <person name="Calhoun S."/>
            <person name="Haridas S."/>
            <person name="Kuo A."/>
            <person name="Mondo S."/>
            <person name="Pangilinan J."/>
            <person name="Riley R."/>
            <person name="Labutti K."/>
            <person name="Andreopoulos B."/>
            <person name="Lipzen A."/>
            <person name="Chen C."/>
            <person name="Yanf M."/>
            <person name="Daum C."/>
            <person name="Ng V."/>
            <person name="Clum A."/>
            <person name="Ohm R."/>
            <person name="Martin F."/>
            <person name="Silar P."/>
            <person name="Natvig D."/>
            <person name="Lalanne C."/>
            <person name="Gautier V."/>
            <person name="Ament-Velasquez S.L."/>
            <person name="Kruys A."/>
            <person name="Hutchinson M.I."/>
            <person name="Powell A.J."/>
            <person name="Barry K."/>
            <person name="Miller A.N."/>
            <person name="Grigoriev I.V."/>
            <person name="Debuchy R."/>
            <person name="Gladieux P."/>
            <person name="Thoren M.H."/>
            <person name="Johannesson H."/>
        </authorList>
    </citation>
    <scope>NUCLEOTIDE SEQUENCE</scope>
    <source>
        <strain evidence="2">CBS 508.74</strain>
    </source>
</reference>
<dbReference type="GeneID" id="89941858"/>
<comment type="caution">
    <text evidence="2">The sequence shown here is derived from an EMBL/GenBank/DDBJ whole genome shotgun (WGS) entry which is preliminary data.</text>
</comment>
<evidence type="ECO:0000313" key="2">
    <source>
        <dbReference type="EMBL" id="KAK4112421.1"/>
    </source>
</evidence>
<keyword evidence="3" id="KW-1185">Reference proteome</keyword>
<gene>
    <name evidence="2" type="ORF">N656DRAFT_798219</name>
</gene>
<name>A0AAN6TDI1_9PEZI</name>
<sequence>MASSPEELGERRKIQRVRIRSPTVLNLLADLSSWDESDLLEATNDAIVFGRPFRTLEYCHAGMKKKLAEMRAAELWVDNGPSEGAEGEQAVDTSAPSRPTPLEEMEVYVDFVENMILPL</sequence>
<proteinExistence type="predicted"/>
<reference evidence="2" key="1">
    <citation type="journal article" date="2023" name="Mol. Phylogenet. Evol.">
        <title>Genome-scale phylogeny and comparative genomics of the fungal order Sordariales.</title>
        <authorList>
            <person name="Hensen N."/>
            <person name="Bonometti L."/>
            <person name="Westerberg I."/>
            <person name="Brannstrom I.O."/>
            <person name="Guillou S."/>
            <person name="Cros-Aarteil S."/>
            <person name="Calhoun S."/>
            <person name="Haridas S."/>
            <person name="Kuo A."/>
            <person name="Mondo S."/>
            <person name="Pangilinan J."/>
            <person name="Riley R."/>
            <person name="LaButti K."/>
            <person name="Andreopoulos B."/>
            <person name="Lipzen A."/>
            <person name="Chen C."/>
            <person name="Yan M."/>
            <person name="Daum C."/>
            <person name="Ng V."/>
            <person name="Clum A."/>
            <person name="Steindorff A."/>
            <person name="Ohm R.A."/>
            <person name="Martin F."/>
            <person name="Silar P."/>
            <person name="Natvig D.O."/>
            <person name="Lalanne C."/>
            <person name="Gautier V."/>
            <person name="Ament-Velasquez S.L."/>
            <person name="Kruys A."/>
            <person name="Hutchinson M.I."/>
            <person name="Powell A.J."/>
            <person name="Barry K."/>
            <person name="Miller A.N."/>
            <person name="Grigoriev I.V."/>
            <person name="Debuchy R."/>
            <person name="Gladieux P."/>
            <person name="Hiltunen Thoren M."/>
            <person name="Johannesson H."/>
        </authorList>
    </citation>
    <scope>NUCLEOTIDE SEQUENCE</scope>
    <source>
        <strain evidence="2">CBS 508.74</strain>
    </source>
</reference>
<dbReference type="RefSeq" id="XP_064669991.1">
    <property type="nucleotide sequence ID" value="XM_064817733.1"/>
</dbReference>
<accession>A0AAN6TDI1</accession>
<dbReference type="AlphaFoldDB" id="A0AAN6TDI1"/>